<protein>
    <submittedName>
        <fullName evidence="1">Uncharacterized protein</fullName>
    </submittedName>
</protein>
<dbReference type="OrthoDB" id="119802at2759"/>
<accession>A0A2P4X4X9</accession>
<proteinExistence type="predicted"/>
<organism evidence="1 2">
    <name type="scientific">Phytophthora palmivora</name>
    <dbReference type="NCBI Taxonomy" id="4796"/>
    <lineage>
        <taxon>Eukaryota</taxon>
        <taxon>Sar</taxon>
        <taxon>Stramenopiles</taxon>
        <taxon>Oomycota</taxon>
        <taxon>Peronosporomycetes</taxon>
        <taxon>Peronosporales</taxon>
        <taxon>Peronosporaceae</taxon>
        <taxon>Phytophthora</taxon>
    </lineage>
</organism>
<reference evidence="1 2" key="1">
    <citation type="journal article" date="2017" name="Genome Biol. Evol.">
        <title>Phytophthora megakarya and P. palmivora, closely related causal agents of cacao black pod rot, underwent increases in genome sizes and gene numbers by different mechanisms.</title>
        <authorList>
            <person name="Ali S.S."/>
            <person name="Shao J."/>
            <person name="Lary D.J."/>
            <person name="Kronmiller B."/>
            <person name="Shen D."/>
            <person name="Strem M.D."/>
            <person name="Amoako-Attah I."/>
            <person name="Akrofi A.Y."/>
            <person name="Begoude B.A."/>
            <person name="Ten Hoopen G.M."/>
            <person name="Coulibaly K."/>
            <person name="Kebe B.I."/>
            <person name="Melnick R.L."/>
            <person name="Guiltinan M.J."/>
            <person name="Tyler B.M."/>
            <person name="Meinhardt L.W."/>
            <person name="Bailey B.A."/>
        </authorList>
    </citation>
    <scope>NUCLEOTIDE SEQUENCE [LARGE SCALE GENOMIC DNA]</scope>
    <source>
        <strain evidence="2">sbr112.9</strain>
    </source>
</reference>
<dbReference type="AlphaFoldDB" id="A0A2P4X4X9"/>
<keyword evidence="2" id="KW-1185">Reference proteome</keyword>
<dbReference type="Proteomes" id="UP000237271">
    <property type="component" value="Unassembled WGS sequence"/>
</dbReference>
<gene>
    <name evidence="1" type="ORF">PHPALM_30507</name>
</gene>
<dbReference type="EMBL" id="NCKW01016846">
    <property type="protein sequence ID" value="POM60617.1"/>
    <property type="molecule type" value="Genomic_DNA"/>
</dbReference>
<sequence>MSGEINSDALREMSVTEYPCLKKGYDGPSPAIKRAGDFSLTLFLFCLPVSLWNEITSQSKRYHFSMINEGDKARYGMDKKKKPVSAKAQGDFKAALMQLPPIRAVDILHMMGLLIARATSRTRRNSVTTGNPLTKAQYLVEALGSMWLETVSGI</sequence>
<evidence type="ECO:0000313" key="2">
    <source>
        <dbReference type="Proteomes" id="UP000237271"/>
    </source>
</evidence>
<comment type="caution">
    <text evidence="1">The sequence shown here is derived from an EMBL/GenBank/DDBJ whole genome shotgun (WGS) entry which is preliminary data.</text>
</comment>
<name>A0A2P4X4X9_9STRA</name>
<evidence type="ECO:0000313" key="1">
    <source>
        <dbReference type="EMBL" id="POM60617.1"/>
    </source>
</evidence>